<comment type="caution">
    <text evidence="1">The sequence shown here is derived from an EMBL/GenBank/DDBJ whole genome shotgun (WGS) entry which is preliminary data.</text>
</comment>
<dbReference type="OrthoDB" id="3260441at2759"/>
<dbReference type="AlphaFoldDB" id="A0A1C7M8Q6"/>
<keyword evidence="2" id="KW-1185">Reference proteome</keyword>
<gene>
    <name evidence="1" type="ORF">A0H81_06908</name>
</gene>
<accession>A0A1C7M8Q6</accession>
<name>A0A1C7M8Q6_GRIFR</name>
<evidence type="ECO:0000313" key="1">
    <source>
        <dbReference type="EMBL" id="OBZ72746.1"/>
    </source>
</evidence>
<dbReference type="EMBL" id="LUGG01000007">
    <property type="protein sequence ID" value="OBZ72746.1"/>
    <property type="molecule type" value="Genomic_DNA"/>
</dbReference>
<dbReference type="STRING" id="5627.A0A1C7M8Q6"/>
<proteinExistence type="predicted"/>
<organism evidence="1 2">
    <name type="scientific">Grifola frondosa</name>
    <name type="common">Maitake</name>
    <name type="synonym">Polyporus frondosus</name>
    <dbReference type="NCBI Taxonomy" id="5627"/>
    <lineage>
        <taxon>Eukaryota</taxon>
        <taxon>Fungi</taxon>
        <taxon>Dikarya</taxon>
        <taxon>Basidiomycota</taxon>
        <taxon>Agaricomycotina</taxon>
        <taxon>Agaricomycetes</taxon>
        <taxon>Polyporales</taxon>
        <taxon>Grifolaceae</taxon>
        <taxon>Grifola</taxon>
    </lineage>
</organism>
<evidence type="ECO:0000313" key="2">
    <source>
        <dbReference type="Proteomes" id="UP000092993"/>
    </source>
</evidence>
<evidence type="ECO:0008006" key="3">
    <source>
        <dbReference type="Google" id="ProtNLM"/>
    </source>
</evidence>
<reference evidence="1 2" key="1">
    <citation type="submission" date="2016-03" db="EMBL/GenBank/DDBJ databases">
        <title>Whole genome sequencing of Grifola frondosa 9006-11.</title>
        <authorList>
            <person name="Min B."/>
            <person name="Park H."/>
            <person name="Kim J.-G."/>
            <person name="Cho H."/>
            <person name="Oh Y.-L."/>
            <person name="Kong W.-S."/>
            <person name="Choi I.-G."/>
        </authorList>
    </citation>
    <scope>NUCLEOTIDE SEQUENCE [LARGE SCALE GENOMIC DNA]</scope>
    <source>
        <strain evidence="1 2">9006-11</strain>
    </source>
</reference>
<protein>
    <recommendedName>
        <fullName evidence="3">F-box domain-containing protein</fullName>
    </recommendedName>
</protein>
<dbReference type="Proteomes" id="UP000092993">
    <property type="component" value="Unassembled WGS sequence"/>
</dbReference>
<sequence>MDIFLEIAARLHPLDVLHFARVSKWFRSILMSKRHKFIWSSALKGVPGLPECPSSMSEPYYAALLFDRTCFACGVGRSNNVDHAIGVRFCSACYKDNVRRITDLMFDMPDVLCELSILLLPCETTDDISRARLKVMPAHHGEWDRYYVAEFRAIIERVWELQPNNAALKAWVYERADYVIERQEHAVAVLEWEQKIKNEKQDEEMRTKDSRKASIEKKLVELGYGQEDFPTTFAWSTIMDQPRELTTRIWNNIRPKLEAEIQQFREERTQAAFEARLEQRRSEVIGYYDQYLLDAVAEEDRATMPNAYDACRLPSLSALTLRDEAYSEVSKDNFDAVVDDMLAEAQAFKIEVQRELVRMLLARKKKVKIETVKNEEAGNDVIDNEVVEDAAAEDGAVKDETSSGVSLAHSSLLDESQLQEILRRPTSLFICMDCRHPTPFGYPAIHEHWRRVHEHQHFNDNDPSIFAETEADEIILRIFDAAGLPADISQTSLDDLVKSGRLVCLCGSPALPPPAESSWASLVGHFVNENTWYEDMRSRRKPNTDHVVMINNHDLTDSIPRIKLLPPGEHLPTVDYGSQLSEQTLTDMTESLTGFKKDPYCCVCGSFAPSPTWWRPGSLQYMPATVEGIAHHMQTKHNKVAEQTDVLYLYYSGLQE</sequence>
<dbReference type="OMA" id="QFREERT"/>